<reference evidence="2 3" key="1">
    <citation type="submission" date="2019-10" db="EMBL/GenBank/DDBJ databases">
        <title>Genome diversity of Sutterella seckii.</title>
        <authorList>
            <person name="Chaplin A.V."/>
            <person name="Sokolova S.R."/>
            <person name="Mosin K.A."/>
            <person name="Ivanova E.L."/>
            <person name="Kochetkova T.O."/>
            <person name="Goltsov A.Y."/>
            <person name="Trofimov D.Y."/>
            <person name="Efimov B.A."/>
        </authorList>
    </citation>
    <scope>NUCLEOTIDE SEQUENCE [LARGE SCALE GENOMIC DNA]</scope>
    <source>
        <strain evidence="2 3">ASD393</strain>
    </source>
</reference>
<dbReference type="PANTHER" id="PTHR34047">
    <property type="entry name" value="NUCLEAR INTRON MATURASE 1, MITOCHONDRIAL-RELATED"/>
    <property type="match status" value="1"/>
</dbReference>
<evidence type="ECO:0000313" key="2">
    <source>
        <dbReference type="EMBL" id="KAB7649721.1"/>
    </source>
</evidence>
<evidence type="ECO:0000313" key="3">
    <source>
        <dbReference type="Proteomes" id="UP000430564"/>
    </source>
</evidence>
<organism evidence="2 3">
    <name type="scientific">Sutterella seckii</name>
    <dbReference type="NCBI Taxonomy" id="1944635"/>
    <lineage>
        <taxon>Bacteria</taxon>
        <taxon>Pseudomonadati</taxon>
        <taxon>Pseudomonadota</taxon>
        <taxon>Betaproteobacteria</taxon>
        <taxon>Burkholderiales</taxon>
        <taxon>Sutterellaceae</taxon>
        <taxon>Sutterella</taxon>
    </lineage>
</organism>
<dbReference type="Proteomes" id="UP000430564">
    <property type="component" value="Unassembled WGS sequence"/>
</dbReference>
<keyword evidence="2" id="KW-0548">Nucleotidyltransferase</keyword>
<proteinExistence type="inferred from homology"/>
<gene>
    <name evidence="2" type="ORF">GBM95_12080</name>
</gene>
<comment type="similarity">
    <text evidence="1">Belongs to the bacterial reverse transcriptase family.</text>
</comment>
<dbReference type="SUPFAM" id="SSF56672">
    <property type="entry name" value="DNA/RNA polymerases"/>
    <property type="match status" value="1"/>
</dbReference>
<dbReference type="AlphaFoldDB" id="A0A6I1EIA1"/>
<keyword evidence="2" id="KW-0808">Transferase</keyword>
<comment type="caution">
    <text evidence="2">The sequence shown here is derived from an EMBL/GenBank/DDBJ whole genome shotgun (WGS) entry which is preliminary data.</text>
</comment>
<dbReference type="InterPro" id="IPR043502">
    <property type="entry name" value="DNA/RNA_pol_sf"/>
</dbReference>
<sequence length="127" mass="14542">ILERRNLSQALDRVERNDGAPGVDGMRTDELRQHICRHPHELTEAIRAGTYRPSPVLRTEIPKEESGKFRELGIPTVQDRLVQQAIAQVLSFYYDPTFSTRSHGFRPNEKAHNAIYDVLDAADKGYR</sequence>
<dbReference type="EMBL" id="WEHX01000260">
    <property type="protein sequence ID" value="KAB7649721.1"/>
    <property type="molecule type" value="Genomic_DNA"/>
</dbReference>
<feature type="non-terminal residue" evidence="2">
    <location>
        <position position="1"/>
    </location>
</feature>
<dbReference type="PANTHER" id="PTHR34047:SF8">
    <property type="entry name" value="PROTEIN YKFC"/>
    <property type="match status" value="1"/>
</dbReference>
<name>A0A6I1EIA1_9BURK</name>
<keyword evidence="2" id="KW-0695">RNA-directed DNA polymerase</keyword>
<dbReference type="InterPro" id="IPR051083">
    <property type="entry name" value="GrpII_Intron_Splice-Mob/Def"/>
</dbReference>
<protein>
    <submittedName>
        <fullName evidence="2">Group II intron reverse transcriptase/maturase</fullName>
    </submittedName>
</protein>
<accession>A0A6I1EIA1</accession>
<dbReference type="GO" id="GO:0003964">
    <property type="term" value="F:RNA-directed DNA polymerase activity"/>
    <property type="evidence" value="ECO:0007669"/>
    <property type="project" value="UniProtKB-KW"/>
</dbReference>
<feature type="non-terminal residue" evidence="2">
    <location>
        <position position="127"/>
    </location>
</feature>
<evidence type="ECO:0000256" key="1">
    <source>
        <dbReference type="ARBA" id="ARBA00034120"/>
    </source>
</evidence>